<keyword evidence="3" id="KW-1185">Reference proteome</keyword>
<evidence type="ECO:0000313" key="2">
    <source>
        <dbReference type="EMBL" id="WXA96918.1"/>
    </source>
</evidence>
<sequence length="372" mass="40650">MRRARRPLGFALHAIFAVATSALLLFDCSSSADSFAAGQETAAASSTGEGPPDMISAAELLAMGLGGGHTRASVSALRNSVIEERGEMPAAGPYEPAWEPAEFGAWYLAPKKFRSDVFDVIFHFHAGRAAAKEYREQAGGAVIVALTYGVGSKAYSDAFTDPNRFQAMLGDIEMRLRKSTNNPRLHVRRISLFAWSAGYGAIRNILTQGYYDRIDTIVLLDGLHANYLALPAAPNGRRVDGRSLDAFMRFAQDAAAGNKAFVFTHSSIVPPGYASTTETAAVLTDVVGAKKFWLRTPGPRNFQRIYRADVKGFHIRGFAGTTKDAHIAQLHLVGEVLREVVVPRWLRLDRRTVAPKPAPLWRRDDKAKRAAY</sequence>
<evidence type="ECO:0000256" key="1">
    <source>
        <dbReference type="SAM" id="SignalP"/>
    </source>
</evidence>
<keyword evidence="1" id="KW-0732">Signal</keyword>
<name>A0ABZ2KE50_9BACT</name>
<reference evidence="2 3" key="1">
    <citation type="submission" date="2021-12" db="EMBL/GenBank/DDBJ databases">
        <title>Discovery of the Pendulisporaceae a myxobacterial family with distinct sporulation behavior and unique specialized metabolism.</title>
        <authorList>
            <person name="Garcia R."/>
            <person name="Popoff A."/>
            <person name="Bader C.D."/>
            <person name="Loehr J."/>
            <person name="Walesch S."/>
            <person name="Walt C."/>
            <person name="Boldt J."/>
            <person name="Bunk B."/>
            <person name="Haeckl F.J.F.P.J."/>
            <person name="Gunesch A.P."/>
            <person name="Birkelbach J."/>
            <person name="Nuebel U."/>
            <person name="Pietschmann T."/>
            <person name="Bach T."/>
            <person name="Mueller R."/>
        </authorList>
    </citation>
    <scope>NUCLEOTIDE SEQUENCE [LARGE SCALE GENOMIC DNA]</scope>
    <source>
        <strain evidence="2 3">MSr12523</strain>
    </source>
</reference>
<evidence type="ECO:0000313" key="3">
    <source>
        <dbReference type="Proteomes" id="UP001379533"/>
    </source>
</evidence>
<protein>
    <submittedName>
        <fullName evidence="2">Uncharacterized protein</fullName>
    </submittedName>
</protein>
<organism evidence="2 3">
    <name type="scientific">Pendulispora brunnea</name>
    <dbReference type="NCBI Taxonomy" id="2905690"/>
    <lineage>
        <taxon>Bacteria</taxon>
        <taxon>Pseudomonadati</taxon>
        <taxon>Myxococcota</taxon>
        <taxon>Myxococcia</taxon>
        <taxon>Myxococcales</taxon>
        <taxon>Sorangiineae</taxon>
        <taxon>Pendulisporaceae</taxon>
        <taxon>Pendulispora</taxon>
    </lineage>
</organism>
<dbReference type="Proteomes" id="UP001379533">
    <property type="component" value="Chromosome"/>
</dbReference>
<proteinExistence type="predicted"/>
<feature type="chain" id="PRO_5045152560" evidence="1">
    <location>
        <begin position="33"/>
        <end position="372"/>
    </location>
</feature>
<dbReference type="EMBL" id="CP089982">
    <property type="protein sequence ID" value="WXA96918.1"/>
    <property type="molecule type" value="Genomic_DNA"/>
</dbReference>
<dbReference type="RefSeq" id="WP_394847533.1">
    <property type="nucleotide sequence ID" value="NZ_CP089982.1"/>
</dbReference>
<accession>A0ABZ2KE50</accession>
<gene>
    <name evidence="2" type="ORF">LZC95_08715</name>
</gene>
<feature type="signal peptide" evidence="1">
    <location>
        <begin position="1"/>
        <end position="32"/>
    </location>
</feature>